<keyword evidence="7 13" id="KW-1133">Transmembrane helix</keyword>
<name>A0A8T1M7F1_CLOSI</name>
<evidence type="ECO:0000256" key="4">
    <source>
        <dbReference type="ARBA" id="ARBA00022516"/>
    </source>
</evidence>
<dbReference type="Pfam" id="PF10998">
    <property type="entry name" value="DUF2838"/>
    <property type="match status" value="1"/>
</dbReference>
<dbReference type="InterPro" id="IPR021261">
    <property type="entry name" value="GPCAT"/>
</dbReference>
<keyword evidence="5" id="KW-0808">Transferase</keyword>
<keyword evidence="9 13" id="KW-0472">Membrane</keyword>
<evidence type="ECO:0000256" key="8">
    <source>
        <dbReference type="ARBA" id="ARBA00023098"/>
    </source>
</evidence>
<feature type="transmembrane region" description="Helical" evidence="13">
    <location>
        <begin position="18"/>
        <end position="35"/>
    </location>
</feature>
<gene>
    <name evidence="14" type="ORF">CSKR_110229</name>
</gene>
<dbReference type="PANTHER" id="PTHR31201">
    <property type="entry name" value="OS01G0585100 PROTEIN"/>
    <property type="match status" value="1"/>
</dbReference>
<dbReference type="EMBL" id="NIRI02000056">
    <property type="protein sequence ID" value="KAG5445070.1"/>
    <property type="molecule type" value="Genomic_DNA"/>
</dbReference>
<organism evidence="14 15">
    <name type="scientific">Clonorchis sinensis</name>
    <name type="common">Chinese liver fluke</name>
    <dbReference type="NCBI Taxonomy" id="79923"/>
    <lineage>
        <taxon>Eukaryota</taxon>
        <taxon>Metazoa</taxon>
        <taxon>Spiralia</taxon>
        <taxon>Lophotrochozoa</taxon>
        <taxon>Platyhelminthes</taxon>
        <taxon>Trematoda</taxon>
        <taxon>Digenea</taxon>
        <taxon>Opisthorchiida</taxon>
        <taxon>Opisthorchiata</taxon>
        <taxon>Opisthorchiidae</taxon>
        <taxon>Clonorchis</taxon>
    </lineage>
</organism>
<evidence type="ECO:0000256" key="7">
    <source>
        <dbReference type="ARBA" id="ARBA00022989"/>
    </source>
</evidence>
<dbReference type="PANTHER" id="PTHR31201:SF1">
    <property type="entry name" value="GLYCEROPHOSPHOCHOLINE ACYLTRANSFERASE 1"/>
    <property type="match status" value="1"/>
</dbReference>
<evidence type="ECO:0000256" key="11">
    <source>
        <dbReference type="ARBA" id="ARBA00023264"/>
    </source>
</evidence>
<feature type="transmembrane region" description="Helical" evidence="13">
    <location>
        <begin position="41"/>
        <end position="58"/>
    </location>
</feature>
<keyword evidence="15" id="KW-1185">Reference proteome</keyword>
<feature type="transmembrane region" description="Helical" evidence="13">
    <location>
        <begin position="65"/>
        <end position="87"/>
    </location>
</feature>
<keyword evidence="8" id="KW-0443">Lipid metabolism</keyword>
<evidence type="ECO:0000256" key="2">
    <source>
        <dbReference type="ARBA" id="ARBA00006675"/>
    </source>
</evidence>
<dbReference type="AlphaFoldDB" id="A0A8T1M7F1"/>
<keyword evidence="12 14" id="KW-0012">Acyltransferase</keyword>
<comment type="subcellular location">
    <subcellularLocation>
        <location evidence="1">Membrane</location>
        <topology evidence="1">Multi-pass membrane protein</topology>
    </subcellularLocation>
</comment>
<dbReference type="GO" id="GO:0006656">
    <property type="term" value="P:phosphatidylcholine biosynthetic process"/>
    <property type="evidence" value="ECO:0007669"/>
    <property type="project" value="TreeGrafter"/>
</dbReference>
<dbReference type="OrthoDB" id="406287at2759"/>
<proteinExistence type="inferred from homology"/>
<feature type="transmembrane region" description="Helical" evidence="13">
    <location>
        <begin position="173"/>
        <end position="194"/>
    </location>
</feature>
<keyword evidence="4" id="KW-0444">Lipid biosynthesis</keyword>
<reference evidence="14 15" key="2">
    <citation type="journal article" date="2021" name="Genomics">
        <title>High-quality reference genome for Clonorchis sinensis.</title>
        <authorList>
            <person name="Young N.D."/>
            <person name="Stroehlein A.J."/>
            <person name="Kinkar L."/>
            <person name="Wang T."/>
            <person name="Sohn W.M."/>
            <person name="Chang B.C.H."/>
            <person name="Kaur P."/>
            <person name="Weisz D."/>
            <person name="Dudchenko O."/>
            <person name="Aiden E.L."/>
            <person name="Korhonen P.K."/>
            <person name="Gasser R.B."/>
        </authorList>
    </citation>
    <scope>NUCLEOTIDE SEQUENCE [LARGE SCALE GENOMIC DNA]</scope>
    <source>
        <strain evidence="14">Cs-k2</strain>
    </source>
</reference>
<protein>
    <recommendedName>
        <fullName evidence="3">Glycerophosphocholine acyltransferase 1</fullName>
    </recommendedName>
</protein>
<evidence type="ECO:0000256" key="1">
    <source>
        <dbReference type="ARBA" id="ARBA00004141"/>
    </source>
</evidence>
<feature type="transmembrane region" description="Helical" evidence="13">
    <location>
        <begin position="93"/>
        <end position="112"/>
    </location>
</feature>
<dbReference type="Proteomes" id="UP000286415">
    <property type="component" value="Unassembled WGS sequence"/>
</dbReference>
<evidence type="ECO:0000313" key="14">
    <source>
        <dbReference type="EMBL" id="KAG5445070.1"/>
    </source>
</evidence>
<comment type="caution">
    <text evidence="14">The sequence shown here is derived from an EMBL/GenBank/DDBJ whole genome shotgun (WGS) entry which is preliminary data.</text>
</comment>
<feature type="transmembrane region" description="Helical" evidence="13">
    <location>
        <begin position="124"/>
        <end position="143"/>
    </location>
</feature>
<evidence type="ECO:0000313" key="15">
    <source>
        <dbReference type="Proteomes" id="UP000286415"/>
    </source>
</evidence>
<evidence type="ECO:0000256" key="6">
    <source>
        <dbReference type="ARBA" id="ARBA00022692"/>
    </source>
</evidence>
<evidence type="ECO:0000256" key="13">
    <source>
        <dbReference type="SAM" id="Phobius"/>
    </source>
</evidence>
<evidence type="ECO:0000256" key="9">
    <source>
        <dbReference type="ARBA" id="ARBA00023136"/>
    </source>
</evidence>
<feature type="transmembrane region" description="Helical" evidence="13">
    <location>
        <begin position="258"/>
        <end position="280"/>
    </location>
</feature>
<dbReference type="GO" id="GO:0016746">
    <property type="term" value="F:acyltransferase activity"/>
    <property type="evidence" value="ECO:0007669"/>
    <property type="project" value="UniProtKB-KW"/>
</dbReference>
<accession>A0A8T1M7F1</accession>
<evidence type="ECO:0000256" key="3">
    <source>
        <dbReference type="ARBA" id="ARBA00019082"/>
    </source>
</evidence>
<reference evidence="14 15" key="1">
    <citation type="journal article" date="2018" name="Biotechnol. Adv.">
        <title>Improved genomic resources and new bioinformatic workflow for the carcinogenic parasite Clonorchis sinensis: Biotechnological implications.</title>
        <authorList>
            <person name="Wang D."/>
            <person name="Korhonen P.K."/>
            <person name="Gasser R.B."/>
            <person name="Young N.D."/>
        </authorList>
    </citation>
    <scope>NUCLEOTIDE SEQUENCE [LARGE SCALE GENOMIC DNA]</scope>
    <source>
        <strain evidence="14">Cs-k2</strain>
    </source>
</reference>
<dbReference type="GO" id="GO:0016020">
    <property type="term" value="C:membrane"/>
    <property type="evidence" value="ECO:0007669"/>
    <property type="project" value="UniProtKB-SubCell"/>
</dbReference>
<evidence type="ECO:0000256" key="5">
    <source>
        <dbReference type="ARBA" id="ARBA00022679"/>
    </source>
</evidence>
<evidence type="ECO:0000256" key="10">
    <source>
        <dbReference type="ARBA" id="ARBA00023209"/>
    </source>
</evidence>
<keyword evidence="11" id="KW-1208">Phospholipid metabolism</keyword>
<comment type="similarity">
    <text evidence="2">Belongs to the GPC1 family.</text>
</comment>
<keyword evidence="6 13" id="KW-0812">Transmembrane</keyword>
<feature type="transmembrane region" description="Helical" evidence="13">
    <location>
        <begin position="232"/>
        <end position="252"/>
    </location>
</feature>
<keyword evidence="10" id="KW-0594">Phospholipid biosynthesis</keyword>
<sequence>MAPSIANIFGCRMFSEKLCFLCATAFIVLSTYFFVVRPALILYIFSGFFVFAMVFRVINYWRSNYLLFMLDTCYLINLISLCLIWAFPTCHKLQRIQFGLANAHAYSGAFLFRNALVLHDFQKLVSSFIHILPVIFSYLLRWFPSETSILWYTAFSDTGAKPNVYLWTHDLDWFYVMLIPLLIFTAREILYYLIIYGCVKPSEKHLDSYRYMHKKKLLAHLLWNRFHARWHLLIWIVFCILSSVVVLCLALIAWCSYLFHSGLIIIQLLTISWNGACYYVDYYPIEVQRRCPQPLNKLSLEVLNPEDHELLKNTPDEGKNPGGMCGSDADAGILCRLGSPESAHKVTELTCQCEHSIGSSTNVILELDSMAPRERNGDNIAV</sequence>
<evidence type="ECO:0000256" key="12">
    <source>
        <dbReference type="ARBA" id="ARBA00023315"/>
    </source>
</evidence>